<dbReference type="InterPro" id="IPR017853">
    <property type="entry name" value="GH"/>
</dbReference>
<feature type="signal peptide" evidence="5">
    <location>
        <begin position="1"/>
        <end position="23"/>
    </location>
</feature>
<keyword evidence="8" id="KW-1185">Reference proteome</keyword>
<evidence type="ECO:0000256" key="5">
    <source>
        <dbReference type="SAM" id="SignalP"/>
    </source>
</evidence>
<dbReference type="PANTHER" id="PTHR11069">
    <property type="entry name" value="GLUCOSYLCERAMIDASE"/>
    <property type="match status" value="1"/>
</dbReference>
<gene>
    <name evidence="7" type="ORF">GCM10009606_19590</name>
</gene>
<dbReference type="EMBL" id="BAAAJE010000006">
    <property type="protein sequence ID" value="GAA1140063.1"/>
    <property type="molecule type" value="Genomic_DNA"/>
</dbReference>
<organism evidence="7 8">
    <name type="scientific">Nocardioides aquiterrae</name>
    <dbReference type="NCBI Taxonomy" id="203799"/>
    <lineage>
        <taxon>Bacteria</taxon>
        <taxon>Bacillati</taxon>
        <taxon>Actinomycetota</taxon>
        <taxon>Actinomycetes</taxon>
        <taxon>Propionibacteriales</taxon>
        <taxon>Nocardioidaceae</taxon>
        <taxon>Nocardioides</taxon>
    </lineage>
</organism>
<dbReference type="RefSeq" id="WP_343907321.1">
    <property type="nucleotide sequence ID" value="NZ_BAAAJE010000006.1"/>
</dbReference>
<dbReference type="Gene3D" id="2.60.40.1180">
    <property type="entry name" value="Golgi alpha-mannosidase II"/>
    <property type="match status" value="1"/>
</dbReference>
<evidence type="ECO:0000313" key="7">
    <source>
        <dbReference type="EMBL" id="GAA1140063.1"/>
    </source>
</evidence>
<proteinExistence type="inferred from homology"/>
<keyword evidence="3 4" id="KW-0378">Hydrolase</keyword>
<dbReference type="InterPro" id="IPR033453">
    <property type="entry name" value="Glyco_hydro_30_TIM-barrel"/>
</dbReference>
<protein>
    <submittedName>
        <fullName evidence="7">Glucosylceramidase</fullName>
    </submittedName>
</protein>
<feature type="domain" description="Glycosyl hydrolase family 30 TIM-barrel" evidence="6">
    <location>
        <begin position="79"/>
        <end position="248"/>
    </location>
</feature>
<evidence type="ECO:0000256" key="4">
    <source>
        <dbReference type="RuleBase" id="RU361188"/>
    </source>
</evidence>
<accession>A0ABN1UF66</accession>
<dbReference type="InterPro" id="IPR001139">
    <property type="entry name" value="Glyco_hydro_30"/>
</dbReference>
<dbReference type="PANTHER" id="PTHR11069:SF23">
    <property type="entry name" value="LYSOSOMAL ACID GLUCOSYLCERAMIDASE"/>
    <property type="match status" value="1"/>
</dbReference>
<comment type="similarity">
    <text evidence="1 4">Belongs to the glycosyl hydrolase 30 family.</text>
</comment>
<evidence type="ECO:0000259" key="6">
    <source>
        <dbReference type="Pfam" id="PF02055"/>
    </source>
</evidence>
<reference evidence="7 8" key="1">
    <citation type="journal article" date="2019" name="Int. J. Syst. Evol. Microbiol.">
        <title>The Global Catalogue of Microorganisms (GCM) 10K type strain sequencing project: providing services to taxonomists for standard genome sequencing and annotation.</title>
        <authorList>
            <consortium name="The Broad Institute Genomics Platform"/>
            <consortium name="The Broad Institute Genome Sequencing Center for Infectious Disease"/>
            <person name="Wu L."/>
            <person name="Ma J."/>
        </authorList>
    </citation>
    <scope>NUCLEOTIDE SEQUENCE [LARGE SCALE GENOMIC DNA]</scope>
    <source>
        <strain evidence="7 8">JCM 11813</strain>
    </source>
</reference>
<sequence>MILLLRSVLGVLLALGVGSVARASDPVAPEARTSPEPRLVVTSPTDASRQLLDVPTLVGATPSAAVVVHPDDVRQPWWGTGATLTDSSVTLLRDRPDLLKTLFRGPAAGGARLNLLRLPLSATDFSPWPWTWEPRGSTARPPAEARDAASLVRSIRKIRPGLRVIGTPWSAPASMKTSGTVRGGGLADAALPAYGQLLVDQRRWLRAHGVPLWAMTLGNEPGYSTDYPSMTMTDQQMVALADQVGPAIGSTRLWALDHNWSDRGRVDALLGATSAFDGAAFHCYGGQPSQMAGLAVPRLVTECTGTTDGAPGTFAWDAKNLVADAVAAGSSGLMMWNLALDPTHGPVDPGSQWGCRQCRGLLTVSPAGPEIREPEFFTLAHLGRAAAPGGRVVGVDAPSWLSVAAFRNPDGSVGVFGQNRSGAPQTVSFAVGSSTRTYPIGVGEMFSYRLPAS</sequence>
<dbReference type="Gene3D" id="3.20.20.80">
    <property type="entry name" value="Glycosidases"/>
    <property type="match status" value="1"/>
</dbReference>
<keyword evidence="4" id="KW-0326">Glycosidase</keyword>
<evidence type="ECO:0000256" key="1">
    <source>
        <dbReference type="ARBA" id="ARBA00005382"/>
    </source>
</evidence>
<dbReference type="Proteomes" id="UP001499979">
    <property type="component" value="Unassembled WGS sequence"/>
</dbReference>
<feature type="chain" id="PRO_5046844489" evidence="5">
    <location>
        <begin position="24"/>
        <end position="453"/>
    </location>
</feature>
<dbReference type="InterPro" id="IPR013780">
    <property type="entry name" value="Glyco_hydro_b"/>
</dbReference>
<evidence type="ECO:0000256" key="2">
    <source>
        <dbReference type="ARBA" id="ARBA00022729"/>
    </source>
</evidence>
<dbReference type="SUPFAM" id="SSF51445">
    <property type="entry name" value="(Trans)glycosidases"/>
    <property type="match status" value="1"/>
</dbReference>
<keyword evidence="2 5" id="KW-0732">Signal</keyword>
<comment type="caution">
    <text evidence="7">The sequence shown here is derived from an EMBL/GenBank/DDBJ whole genome shotgun (WGS) entry which is preliminary data.</text>
</comment>
<evidence type="ECO:0000313" key="8">
    <source>
        <dbReference type="Proteomes" id="UP001499979"/>
    </source>
</evidence>
<dbReference type="Pfam" id="PF02055">
    <property type="entry name" value="Glyco_hydro_30"/>
    <property type="match status" value="1"/>
</dbReference>
<name>A0ABN1UF66_9ACTN</name>
<evidence type="ECO:0000256" key="3">
    <source>
        <dbReference type="ARBA" id="ARBA00022801"/>
    </source>
</evidence>